<evidence type="ECO:0000259" key="6">
    <source>
        <dbReference type="Pfam" id="PF00496"/>
    </source>
</evidence>
<dbReference type="GO" id="GO:0030288">
    <property type="term" value="C:outer membrane-bounded periplasmic space"/>
    <property type="evidence" value="ECO:0007669"/>
    <property type="project" value="UniProtKB-ARBA"/>
</dbReference>
<feature type="domain" description="Solute-binding protein family 5" evidence="6">
    <location>
        <begin position="72"/>
        <end position="428"/>
    </location>
</feature>
<dbReference type="OrthoDB" id="8144963at2"/>
<dbReference type="Proteomes" id="UP000244162">
    <property type="component" value="Unassembled WGS sequence"/>
</dbReference>
<dbReference type="PIRSF" id="PIRSF002741">
    <property type="entry name" value="MppA"/>
    <property type="match status" value="1"/>
</dbReference>
<sequence>MSLARILILALLPLAACARTPGRDAGGDTLVRIADSETKSLDPHMASDLSSMRIAADQFEGLTRFNAAGIAEPGLAHGWTVSPDGLSWRFPLRPRLAFSDGHPIIAATFAGVFRRLTDKATASSNAALFDTIRDVEADGDTVIVRLKSPFPALPELLAHPAMAALPLHRIATGGDQWTAERPLVTSGAYRLTGWVLNDHATLEANPRWHDGRPPVARIEWRPVDDRLTAMRIFVAGGTDTTYDLPATRLPWLRRNLPGAAHVAPYNGAYYFAFNTRKPPFDNILVRRALDIAVDRRWIAGPLMALGTPPAWGVVPGGVGGLAPYRPAWADWPKEQRLAVARKLLAKAGYGPDHPLDFEIRFNSDSDHRRVAIALAAMWKLLGVTARLLNSEASLHFASLRRGDFQLARSGWIGDLAAPENYLSIHRSDAGPINYSGYASKHYDAALDTALAEPHPARRNAAMRRAEAILAQDAPIIPIYFYVSRALVAKRVGGWQDNPANVHPSRTLTLAR</sequence>
<evidence type="ECO:0000313" key="7">
    <source>
        <dbReference type="EMBL" id="PTQ12885.1"/>
    </source>
</evidence>
<dbReference type="GO" id="GO:1904680">
    <property type="term" value="F:peptide transmembrane transporter activity"/>
    <property type="evidence" value="ECO:0007669"/>
    <property type="project" value="TreeGrafter"/>
</dbReference>
<dbReference type="InterPro" id="IPR000914">
    <property type="entry name" value="SBP_5_dom"/>
</dbReference>
<dbReference type="Gene3D" id="3.40.190.10">
    <property type="entry name" value="Periplasmic binding protein-like II"/>
    <property type="match status" value="1"/>
</dbReference>
<dbReference type="GO" id="GO:0015833">
    <property type="term" value="P:peptide transport"/>
    <property type="evidence" value="ECO:0007669"/>
    <property type="project" value="TreeGrafter"/>
</dbReference>
<evidence type="ECO:0000256" key="2">
    <source>
        <dbReference type="ARBA" id="ARBA00005695"/>
    </source>
</evidence>
<accession>A0A2T5G160</accession>
<comment type="subcellular location">
    <subcellularLocation>
        <location evidence="1">Periplasm</location>
    </subcellularLocation>
</comment>
<name>A0A2T5G160_9SPHN</name>
<dbReference type="Gene3D" id="3.90.76.10">
    <property type="entry name" value="Dipeptide-binding Protein, Domain 1"/>
    <property type="match status" value="1"/>
</dbReference>
<evidence type="ECO:0000256" key="1">
    <source>
        <dbReference type="ARBA" id="ARBA00004418"/>
    </source>
</evidence>
<evidence type="ECO:0000256" key="5">
    <source>
        <dbReference type="SAM" id="SignalP"/>
    </source>
</evidence>
<reference evidence="7 8" key="1">
    <citation type="submission" date="2017-09" db="EMBL/GenBank/DDBJ databases">
        <title>Sphingomonas panjinensis sp.nov., isolated from oil-contaminated soil.</title>
        <authorList>
            <person name="Wang L."/>
            <person name="Chen L."/>
        </authorList>
    </citation>
    <scope>NUCLEOTIDE SEQUENCE [LARGE SCALE GENOMIC DNA]</scope>
    <source>
        <strain evidence="7 8">FW-11</strain>
    </source>
</reference>
<dbReference type="GO" id="GO:0043190">
    <property type="term" value="C:ATP-binding cassette (ABC) transporter complex"/>
    <property type="evidence" value="ECO:0007669"/>
    <property type="project" value="InterPro"/>
</dbReference>
<organism evidence="7 8">
    <name type="scientific">Sphingomonas oleivorans</name>
    <dbReference type="NCBI Taxonomy" id="1735121"/>
    <lineage>
        <taxon>Bacteria</taxon>
        <taxon>Pseudomonadati</taxon>
        <taxon>Pseudomonadota</taxon>
        <taxon>Alphaproteobacteria</taxon>
        <taxon>Sphingomonadales</taxon>
        <taxon>Sphingomonadaceae</taxon>
        <taxon>Sphingomonas</taxon>
    </lineage>
</organism>
<keyword evidence="4 5" id="KW-0732">Signal</keyword>
<dbReference type="CDD" id="cd08504">
    <property type="entry name" value="PBP2_OppA"/>
    <property type="match status" value="1"/>
</dbReference>
<dbReference type="PANTHER" id="PTHR30290:SF10">
    <property type="entry name" value="PERIPLASMIC OLIGOPEPTIDE-BINDING PROTEIN-RELATED"/>
    <property type="match status" value="1"/>
</dbReference>
<dbReference type="EMBL" id="NWBU01000004">
    <property type="protein sequence ID" value="PTQ12885.1"/>
    <property type="molecule type" value="Genomic_DNA"/>
</dbReference>
<keyword evidence="3" id="KW-0813">Transport</keyword>
<comment type="similarity">
    <text evidence="2">Belongs to the bacterial solute-binding protein 5 family.</text>
</comment>
<dbReference type="InterPro" id="IPR030678">
    <property type="entry name" value="Peptide/Ni-bd"/>
</dbReference>
<dbReference type="InterPro" id="IPR039424">
    <property type="entry name" value="SBP_5"/>
</dbReference>
<dbReference type="RefSeq" id="WP_107966122.1">
    <property type="nucleotide sequence ID" value="NZ_NWBU01000004.1"/>
</dbReference>
<evidence type="ECO:0000256" key="3">
    <source>
        <dbReference type="ARBA" id="ARBA00022448"/>
    </source>
</evidence>
<dbReference type="PANTHER" id="PTHR30290">
    <property type="entry name" value="PERIPLASMIC BINDING COMPONENT OF ABC TRANSPORTER"/>
    <property type="match status" value="1"/>
</dbReference>
<gene>
    <name evidence="7" type="ORF">CLG96_01715</name>
</gene>
<feature type="chain" id="PRO_5015698159" evidence="5">
    <location>
        <begin position="19"/>
        <end position="511"/>
    </location>
</feature>
<evidence type="ECO:0000256" key="4">
    <source>
        <dbReference type="ARBA" id="ARBA00022729"/>
    </source>
</evidence>
<dbReference type="AlphaFoldDB" id="A0A2T5G160"/>
<protein>
    <submittedName>
        <fullName evidence="7">4-phytase</fullName>
    </submittedName>
</protein>
<comment type="caution">
    <text evidence="7">The sequence shown here is derived from an EMBL/GenBank/DDBJ whole genome shotgun (WGS) entry which is preliminary data.</text>
</comment>
<dbReference type="SUPFAM" id="SSF53850">
    <property type="entry name" value="Periplasmic binding protein-like II"/>
    <property type="match status" value="1"/>
</dbReference>
<feature type="signal peptide" evidence="5">
    <location>
        <begin position="1"/>
        <end position="18"/>
    </location>
</feature>
<proteinExistence type="inferred from homology"/>
<keyword evidence="8" id="KW-1185">Reference proteome</keyword>
<dbReference type="Gene3D" id="3.10.105.10">
    <property type="entry name" value="Dipeptide-binding Protein, Domain 3"/>
    <property type="match status" value="1"/>
</dbReference>
<dbReference type="Pfam" id="PF00496">
    <property type="entry name" value="SBP_bac_5"/>
    <property type="match status" value="1"/>
</dbReference>
<evidence type="ECO:0000313" key="8">
    <source>
        <dbReference type="Proteomes" id="UP000244162"/>
    </source>
</evidence>